<evidence type="ECO:0000313" key="10">
    <source>
        <dbReference type="EMBL" id="PSJ64426.1"/>
    </source>
</evidence>
<dbReference type="PANTHER" id="PTHR19136">
    <property type="entry name" value="MOLYBDENUM COFACTOR GUANYLYLTRANSFERASE"/>
    <property type="match status" value="1"/>
</dbReference>
<feature type="binding site" evidence="8">
    <location>
        <position position="105"/>
    </location>
    <ligand>
        <name>GTP</name>
        <dbReference type="ChEBI" id="CHEBI:37565"/>
    </ligand>
</feature>
<keyword evidence="1 8" id="KW-0963">Cytoplasm</keyword>
<evidence type="ECO:0000256" key="3">
    <source>
        <dbReference type="ARBA" id="ARBA00022723"/>
    </source>
</evidence>
<evidence type="ECO:0000256" key="6">
    <source>
        <dbReference type="ARBA" id="ARBA00023134"/>
    </source>
</evidence>
<proteinExistence type="inferred from homology"/>
<dbReference type="Gene3D" id="3.90.550.10">
    <property type="entry name" value="Spore Coat Polysaccharide Biosynthesis Protein SpsA, Chain A"/>
    <property type="match status" value="1"/>
</dbReference>
<accession>A0A2P7SPL3</accession>
<evidence type="ECO:0000256" key="7">
    <source>
        <dbReference type="ARBA" id="ARBA00023150"/>
    </source>
</evidence>
<protein>
    <recommendedName>
        <fullName evidence="8">Molybdenum cofactor guanylyltransferase</fullName>
        <shortName evidence="8">MoCo guanylyltransferase</shortName>
        <ecNumber evidence="8">2.7.7.77</ecNumber>
    </recommendedName>
    <alternativeName>
        <fullName evidence="8">GTP:molybdopterin guanylyltransferase</fullName>
    </alternativeName>
    <alternativeName>
        <fullName evidence="8">Mo-MPT guanylyltransferase</fullName>
    </alternativeName>
    <alternativeName>
        <fullName evidence="8">Molybdopterin guanylyltransferase</fullName>
    </alternativeName>
    <alternativeName>
        <fullName evidence="8">Molybdopterin-guanine dinucleotide synthase</fullName>
        <shortName evidence="8">MGD synthase</shortName>
    </alternativeName>
</protein>
<evidence type="ECO:0000256" key="1">
    <source>
        <dbReference type="ARBA" id="ARBA00022490"/>
    </source>
</evidence>
<gene>
    <name evidence="8" type="primary">mobA</name>
    <name evidence="10" type="ORF">C7I84_05630</name>
</gene>
<feature type="binding site" evidence="8">
    <location>
        <position position="71"/>
    </location>
    <ligand>
        <name>GTP</name>
        <dbReference type="ChEBI" id="CHEBI:37565"/>
    </ligand>
</feature>
<keyword evidence="10" id="KW-0548">Nucleotidyltransferase</keyword>
<dbReference type="GO" id="GO:0005525">
    <property type="term" value="F:GTP binding"/>
    <property type="evidence" value="ECO:0007669"/>
    <property type="project" value="UniProtKB-UniRule"/>
</dbReference>
<name>A0A2P7SPL3_9HYPH</name>
<keyword evidence="3 8" id="KW-0479">Metal-binding</keyword>
<dbReference type="CDD" id="cd02503">
    <property type="entry name" value="MobA"/>
    <property type="match status" value="1"/>
</dbReference>
<dbReference type="EC" id="2.7.7.77" evidence="8"/>
<dbReference type="PANTHER" id="PTHR19136:SF81">
    <property type="entry name" value="MOLYBDENUM COFACTOR GUANYLYLTRANSFERASE"/>
    <property type="match status" value="1"/>
</dbReference>
<evidence type="ECO:0000256" key="2">
    <source>
        <dbReference type="ARBA" id="ARBA00022679"/>
    </source>
</evidence>
<keyword evidence="4 8" id="KW-0547">Nucleotide-binding</keyword>
<keyword evidence="7 8" id="KW-0501">Molybdenum cofactor biosynthesis</keyword>
<evidence type="ECO:0000259" key="9">
    <source>
        <dbReference type="Pfam" id="PF12804"/>
    </source>
</evidence>
<dbReference type="InterPro" id="IPR029044">
    <property type="entry name" value="Nucleotide-diphossugar_trans"/>
</dbReference>
<organism evidence="10 11">
    <name type="scientific">Kumtagia ephedrae</name>
    <dbReference type="NCBI Taxonomy" id="2116701"/>
    <lineage>
        <taxon>Bacteria</taxon>
        <taxon>Pseudomonadati</taxon>
        <taxon>Pseudomonadota</taxon>
        <taxon>Alphaproteobacteria</taxon>
        <taxon>Hyphomicrobiales</taxon>
        <taxon>Phyllobacteriaceae</taxon>
        <taxon>Kumtagia</taxon>
    </lineage>
</organism>
<dbReference type="HAMAP" id="MF_00316">
    <property type="entry name" value="MobA"/>
    <property type="match status" value="1"/>
</dbReference>
<dbReference type="InterPro" id="IPR025877">
    <property type="entry name" value="MobA-like_NTP_Trfase"/>
</dbReference>
<dbReference type="GO" id="GO:0046872">
    <property type="term" value="F:metal ion binding"/>
    <property type="evidence" value="ECO:0007669"/>
    <property type="project" value="UniProtKB-KW"/>
</dbReference>
<keyword evidence="11" id="KW-1185">Reference proteome</keyword>
<keyword evidence="5 8" id="KW-0460">Magnesium</keyword>
<dbReference type="SUPFAM" id="SSF53448">
    <property type="entry name" value="Nucleotide-diphospho-sugar transferases"/>
    <property type="match status" value="1"/>
</dbReference>
<evidence type="ECO:0000313" key="11">
    <source>
        <dbReference type="Proteomes" id="UP000241229"/>
    </source>
</evidence>
<dbReference type="AlphaFoldDB" id="A0A2P7SPL3"/>
<dbReference type="GO" id="GO:0005737">
    <property type="term" value="C:cytoplasm"/>
    <property type="evidence" value="ECO:0007669"/>
    <property type="project" value="UniProtKB-SubCell"/>
</dbReference>
<dbReference type="GO" id="GO:0061603">
    <property type="term" value="F:molybdenum cofactor guanylyltransferase activity"/>
    <property type="evidence" value="ECO:0007669"/>
    <property type="project" value="UniProtKB-EC"/>
</dbReference>
<dbReference type="GO" id="GO:1902758">
    <property type="term" value="P:bis(molybdopterin guanine dinucleotide)molybdenum biosynthetic process"/>
    <property type="evidence" value="ECO:0007669"/>
    <property type="project" value="TreeGrafter"/>
</dbReference>
<dbReference type="EMBL" id="PXYK01000004">
    <property type="protein sequence ID" value="PSJ64426.1"/>
    <property type="molecule type" value="Genomic_DNA"/>
</dbReference>
<dbReference type="Proteomes" id="UP000241229">
    <property type="component" value="Unassembled WGS sequence"/>
</dbReference>
<dbReference type="RefSeq" id="WP_106771172.1">
    <property type="nucleotide sequence ID" value="NZ_PXYK01000004.1"/>
</dbReference>
<dbReference type="NCBIfam" id="TIGR02665">
    <property type="entry name" value="molyb_mobA"/>
    <property type="match status" value="1"/>
</dbReference>
<evidence type="ECO:0000256" key="4">
    <source>
        <dbReference type="ARBA" id="ARBA00022741"/>
    </source>
</evidence>
<dbReference type="Pfam" id="PF12804">
    <property type="entry name" value="NTP_transf_3"/>
    <property type="match status" value="1"/>
</dbReference>
<feature type="binding site" evidence="8">
    <location>
        <position position="25"/>
    </location>
    <ligand>
        <name>GTP</name>
        <dbReference type="ChEBI" id="CHEBI:37565"/>
    </ligand>
</feature>
<dbReference type="InterPro" id="IPR013482">
    <property type="entry name" value="Molybde_CF_guanTrfase"/>
</dbReference>
<comment type="function">
    <text evidence="8">Transfers a GMP moiety from GTP to Mo-molybdopterin (Mo-MPT) cofactor (Moco or molybdenum cofactor) to form Mo-molybdopterin guanine dinucleotide (Mo-MGD) cofactor.</text>
</comment>
<comment type="catalytic activity">
    <reaction evidence="8">
        <text>Mo-molybdopterin + GTP + H(+) = Mo-molybdopterin guanine dinucleotide + diphosphate</text>
        <dbReference type="Rhea" id="RHEA:34243"/>
        <dbReference type="ChEBI" id="CHEBI:15378"/>
        <dbReference type="ChEBI" id="CHEBI:33019"/>
        <dbReference type="ChEBI" id="CHEBI:37565"/>
        <dbReference type="ChEBI" id="CHEBI:71302"/>
        <dbReference type="ChEBI" id="CHEBI:71310"/>
        <dbReference type="EC" id="2.7.7.77"/>
    </reaction>
</comment>
<comment type="caution">
    <text evidence="10">The sequence shown here is derived from an EMBL/GenBank/DDBJ whole genome shotgun (WGS) entry which is preliminary data.</text>
</comment>
<sequence length="212" mass="22429">MRHEDGISGVVLCGGRSSRLGGGDKPLLRLDGRTMLRLVVDRLRPQVDALAISANGDPARFADYALPMLPDTVPGFAGPLAGVLAAIRWAAHRPGCESVLTVAGDTPFFPADLAQRLAAATSQTPDRIAVATSGGRRHPVFALWPVALADDLERFLTQEGSGRVNTFIDRHGGIDVAFAPVVGAGVELDPFFNVNTPDDLAEARRLAEIFGP</sequence>
<comment type="subunit">
    <text evidence="8">Monomer.</text>
</comment>
<dbReference type="OrthoDB" id="9788394at2"/>
<feature type="binding site" evidence="8">
    <location>
        <position position="105"/>
    </location>
    <ligand>
        <name>Mg(2+)</name>
        <dbReference type="ChEBI" id="CHEBI:18420"/>
    </ligand>
</feature>
<comment type="domain">
    <text evidence="8">The N-terminal domain determines nucleotide recognition and specific binding, while the C-terminal domain determines the specific binding to the target protein.</text>
</comment>
<evidence type="ECO:0000256" key="5">
    <source>
        <dbReference type="ARBA" id="ARBA00022842"/>
    </source>
</evidence>
<keyword evidence="2 8" id="KW-0808">Transferase</keyword>
<comment type="similarity">
    <text evidence="8">Belongs to the MobA family.</text>
</comment>
<evidence type="ECO:0000256" key="8">
    <source>
        <dbReference type="HAMAP-Rule" id="MF_00316"/>
    </source>
</evidence>
<comment type="cofactor">
    <cofactor evidence="8">
        <name>Mg(2+)</name>
        <dbReference type="ChEBI" id="CHEBI:18420"/>
    </cofactor>
</comment>
<feature type="binding site" evidence="8">
    <location>
        <begin position="12"/>
        <end position="14"/>
    </location>
    <ligand>
        <name>GTP</name>
        <dbReference type="ChEBI" id="CHEBI:37565"/>
    </ligand>
</feature>
<feature type="domain" description="MobA-like NTP transferase" evidence="9">
    <location>
        <begin position="9"/>
        <end position="163"/>
    </location>
</feature>
<reference evidence="10 11" key="1">
    <citation type="submission" date="2018-03" db="EMBL/GenBank/DDBJ databases">
        <title>The draft genome of Mesorhizobium sp. 6GN-30.</title>
        <authorList>
            <person name="Liu L."/>
            <person name="Li L."/>
            <person name="Wang T."/>
            <person name="Zhang X."/>
            <person name="Liang L."/>
        </authorList>
    </citation>
    <scope>NUCLEOTIDE SEQUENCE [LARGE SCALE GENOMIC DNA]</scope>
    <source>
        <strain evidence="10 11">6GN30</strain>
    </source>
</reference>
<comment type="subcellular location">
    <subcellularLocation>
        <location evidence="8">Cytoplasm</location>
    </subcellularLocation>
</comment>
<keyword evidence="6 8" id="KW-0342">GTP-binding</keyword>
<comment type="caution">
    <text evidence="8">Lacks conserved residue(s) required for the propagation of feature annotation.</text>
</comment>